<dbReference type="AlphaFoldDB" id="A0A923HP87"/>
<dbReference type="GO" id="GO:0004340">
    <property type="term" value="F:glucokinase activity"/>
    <property type="evidence" value="ECO:0007669"/>
    <property type="project" value="InterPro"/>
</dbReference>
<dbReference type="InterPro" id="IPR043129">
    <property type="entry name" value="ATPase_NBD"/>
</dbReference>
<dbReference type="InterPro" id="IPR003836">
    <property type="entry name" value="Glucokinase"/>
</dbReference>
<evidence type="ECO:0000256" key="2">
    <source>
        <dbReference type="ARBA" id="ARBA00022777"/>
    </source>
</evidence>
<dbReference type="GO" id="GO:0005536">
    <property type="term" value="F:D-glucose binding"/>
    <property type="evidence" value="ECO:0007669"/>
    <property type="project" value="InterPro"/>
</dbReference>
<dbReference type="Pfam" id="PF02685">
    <property type="entry name" value="Glucokinase"/>
    <property type="match status" value="1"/>
</dbReference>
<evidence type="ECO:0000313" key="5">
    <source>
        <dbReference type="Proteomes" id="UP000627446"/>
    </source>
</evidence>
<dbReference type="PANTHER" id="PTHR47690:SF1">
    <property type="entry name" value="GLUCOKINASE"/>
    <property type="match status" value="1"/>
</dbReference>
<dbReference type="GO" id="GO:0005829">
    <property type="term" value="C:cytosol"/>
    <property type="evidence" value="ECO:0007669"/>
    <property type="project" value="TreeGrafter"/>
</dbReference>
<dbReference type="GO" id="GO:0005524">
    <property type="term" value="F:ATP binding"/>
    <property type="evidence" value="ECO:0007669"/>
    <property type="project" value="InterPro"/>
</dbReference>
<protein>
    <submittedName>
        <fullName evidence="4">Glucokinase</fullName>
    </submittedName>
</protein>
<organism evidence="4 5">
    <name type="scientific">Undibacterium nitidum</name>
    <dbReference type="NCBI Taxonomy" id="2762298"/>
    <lineage>
        <taxon>Bacteria</taxon>
        <taxon>Pseudomonadati</taxon>
        <taxon>Pseudomonadota</taxon>
        <taxon>Betaproteobacteria</taxon>
        <taxon>Burkholderiales</taxon>
        <taxon>Oxalobacteraceae</taxon>
        <taxon>Undibacterium</taxon>
    </lineage>
</organism>
<keyword evidence="2" id="KW-0418">Kinase</keyword>
<dbReference type="RefSeq" id="WP_186917799.1">
    <property type="nucleotide sequence ID" value="NZ_JACOFZ010000010.1"/>
</dbReference>
<sequence length="340" mass="36125">MSNRLQVLSTNTGTSTVVADIGGTHARLAMATWGGAQDTISLAHLEKFACRDFTTLESLLQHYQSRHTGAQALDMVLAVAAPIIHGDVAAQANMPWPVRIQQLRQTFPQQSITLLNDFVALAHAVPTLQEADLQLLCGTPSTEYAGPVLVMGPGTGLGAAYWLPGHGGQASQVLASEAGHISLAASTALETAIVQELRKQWSYVNVERVLSGPGLINIYQALCTLEAREPHLSSPAAITEAAMANTDPLAVTTLNVFCEWLGSVAADLCISSSAQRVILAGGIPSLIWPFLQHSGFASRFTNKGVMTAVMRQSFVQVIDHGQLALVGAAQFAREHRSTIS</sequence>
<dbReference type="GO" id="GO:0006096">
    <property type="term" value="P:glycolytic process"/>
    <property type="evidence" value="ECO:0007669"/>
    <property type="project" value="InterPro"/>
</dbReference>
<name>A0A923HP87_9BURK</name>
<dbReference type="EMBL" id="JACOFZ010000010">
    <property type="protein sequence ID" value="MBC3883180.1"/>
    <property type="molecule type" value="Genomic_DNA"/>
</dbReference>
<accession>A0A923HP87</accession>
<comment type="similarity">
    <text evidence="3">Belongs to the bacterial glucokinase family.</text>
</comment>
<comment type="caution">
    <text evidence="4">The sequence shown here is derived from an EMBL/GenBank/DDBJ whole genome shotgun (WGS) entry which is preliminary data.</text>
</comment>
<dbReference type="InterPro" id="IPR050201">
    <property type="entry name" value="Bacterial_glucokinase"/>
</dbReference>
<dbReference type="NCBIfam" id="NF009073">
    <property type="entry name" value="PRK12408.1"/>
    <property type="match status" value="1"/>
</dbReference>
<dbReference type="CDD" id="cd24008">
    <property type="entry name" value="ASKHA_NBD_GLK"/>
    <property type="match status" value="1"/>
</dbReference>
<dbReference type="Gene3D" id="3.40.367.20">
    <property type="match status" value="1"/>
</dbReference>
<dbReference type="SUPFAM" id="SSF53067">
    <property type="entry name" value="Actin-like ATPase domain"/>
    <property type="match status" value="1"/>
</dbReference>
<keyword evidence="1" id="KW-0808">Transferase</keyword>
<evidence type="ECO:0000256" key="3">
    <source>
        <dbReference type="RuleBase" id="RU004046"/>
    </source>
</evidence>
<reference evidence="4" key="1">
    <citation type="submission" date="2020-08" db="EMBL/GenBank/DDBJ databases">
        <title>Novel species isolated from subtropical streams in China.</title>
        <authorList>
            <person name="Lu H."/>
        </authorList>
    </citation>
    <scope>NUCLEOTIDE SEQUENCE</scope>
    <source>
        <strain evidence="4">LX22W</strain>
    </source>
</reference>
<keyword evidence="5" id="KW-1185">Reference proteome</keyword>
<evidence type="ECO:0000256" key="1">
    <source>
        <dbReference type="ARBA" id="ARBA00022679"/>
    </source>
</evidence>
<dbReference type="PANTHER" id="PTHR47690">
    <property type="entry name" value="GLUCOKINASE"/>
    <property type="match status" value="1"/>
</dbReference>
<gene>
    <name evidence="4" type="ORF">H8K36_17425</name>
</gene>
<dbReference type="Proteomes" id="UP000627446">
    <property type="component" value="Unassembled WGS sequence"/>
</dbReference>
<proteinExistence type="inferred from homology"/>
<dbReference type="Gene3D" id="3.30.420.40">
    <property type="match status" value="1"/>
</dbReference>
<evidence type="ECO:0000313" key="4">
    <source>
        <dbReference type="EMBL" id="MBC3883180.1"/>
    </source>
</evidence>